<dbReference type="InterPro" id="IPR044296">
    <property type="entry name" value="HIPP46"/>
</dbReference>
<evidence type="ECO:0000313" key="1">
    <source>
        <dbReference type="EMBL" id="GJT18911.1"/>
    </source>
</evidence>
<protein>
    <submittedName>
        <fullName evidence="1">Uncharacterized protein</fullName>
    </submittedName>
</protein>
<keyword evidence="2" id="KW-1185">Reference proteome</keyword>
<proteinExistence type="predicted"/>
<accession>A0ABQ5BVX5</accession>
<dbReference type="Gene3D" id="3.30.70.100">
    <property type="match status" value="1"/>
</dbReference>
<comment type="caution">
    <text evidence="1">The sequence shown here is derived from an EMBL/GenBank/DDBJ whole genome shotgun (WGS) entry which is preliminary data.</text>
</comment>
<reference evidence="1" key="1">
    <citation type="journal article" date="2022" name="Int. J. Mol. Sci.">
        <title>Draft Genome of Tanacetum Coccineum: Genomic Comparison of Closely Related Tanacetum-Family Plants.</title>
        <authorList>
            <person name="Yamashiro T."/>
            <person name="Shiraishi A."/>
            <person name="Nakayama K."/>
            <person name="Satake H."/>
        </authorList>
    </citation>
    <scope>NUCLEOTIDE SEQUENCE</scope>
</reference>
<sequence length="116" mass="13125">MAKQKIVVRVTMNTEKKSRKALVIAVSLNGVESASFVGSDQIAVTGEGIDSVKLAILLRKRVGYTELVTVGNVEDKKPETKPAEVTWQINPYEYYYTSYGRLFFSFILFPMERKIQ</sequence>
<name>A0ABQ5BVX5_9ASTR</name>
<dbReference type="PANTHER" id="PTHR46371">
    <property type="entry name" value="OS04G0464100 PROTEIN"/>
    <property type="match status" value="1"/>
</dbReference>
<gene>
    <name evidence="1" type="ORF">Tco_0877617</name>
</gene>
<organism evidence="1 2">
    <name type="scientific">Tanacetum coccineum</name>
    <dbReference type="NCBI Taxonomy" id="301880"/>
    <lineage>
        <taxon>Eukaryota</taxon>
        <taxon>Viridiplantae</taxon>
        <taxon>Streptophyta</taxon>
        <taxon>Embryophyta</taxon>
        <taxon>Tracheophyta</taxon>
        <taxon>Spermatophyta</taxon>
        <taxon>Magnoliopsida</taxon>
        <taxon>eudicotyledons</taxon>
        <taxon>Gunneridae</taxon>
        <taxon>Pentapetalae</taxon>
        <taxon>asterids</taxon>
        <taxon>campanulids</taxon>
        <taxon>Asterales</taxon>
        <taxon>Asteraceae</taxon>
        <taxon>Asteroideae</taxon>
        <taxon>Anthemideae</taxon>
        <taxon>Anthemidinae</taxon>
        <taxon>Tanacetum</taxon>
    </lineage>
</organism>
<reference evidence="1" key="2">
    <citation type="submission" date="2022-01" db="EMBL/GenBank/DDBJ databases">
        <authorList>
            <person name="Yamashiro T."/>
            <person name="Shiraishi A."/>
            <person name="Satake H."/>
            <person name="Nakayama K."/>
        </authorList>
    </citation>
    <scope>NUCLEOTIDE SEQUENCE</scope>
</reference>
<dbReference type="EMBL" id="BQNB010013676">
    <property type="protein sequence ID" value="GJT18911.1"/>
    <property type="molecule type" value="Genomic_DNA"/>
</dbReference>
<dbReference type="Proteomes" id="UP001151760">
    <property type="component" value="Unassembled WGS sequence"/>
</dbReference>
<evidence type="ECO:0000313" key="2">
    <source>
        <dbReference type="Proteomes" id="UP001151760"/>
    </source>
</evidence>